<keyword evidence="5 7" id="KW-0804">Transcription</keyword>
<comment type="function">
    <text evidence="7">Component of the sequence-specific heterotrimeric transcription factor (NF-Y) which specifically recognizes a 5'-CCAAT-3' box motif found in the promoters of its target genes.</text>
</comment>
<feature type="compositionally biased region" description="Polar residues" evidence="8">
    <location>
        <begin position="524"/>
        <end position="536"/>
    </location>
</feature>
<dbReference type="PANTHER" id="PTHR12632">
    <property type="entry name" value="TRANSCRIPTION FACTOR NF-Y ALPHA-RELATED"/>
    <property type="match status" value="1"/>
</dbReference>
<dbReference type="InterPro" id="IPR018362">
    <property type="entry name" value="CCAAT-binding_factor_CS"/>
</dbReference>
<feature type="compositionally biased region" description="Polar residues" evidence="8">
    <location>
        <begin position="400"/>
        <end position="417"/>
    </location>
</feature>
<dbReference type="PROSITE" id="PS00686">
    <property type="entry name" value="NFYA_HAP2_1"/>
    <property type="match status" value="1"/>
</dbReference>
<comment type="subunit">
    <text evidence="7">Heterotrimer.</text>
</comment>
<evidence type="ECO:0000256" key="8">
    <source>
        <dbReference type="SAM" id="MobiDB-lite"/>
    </source>
</evidence>
<evidence type="ECO:0000256" key="5">
    <source>
        <dbReference type="ARBA" id="ARBA00023163"/>
    </source>
</evidence>
<keyword evidence="6 7" id="KW-0539">Nucleus</keyword>
<comment type="similarity">
    <text evidence="7">Belongs to the NFYA/HAP2 subunit family.</text>
</comment>
<dbReference type="GO" id="GO:0003677">
    <property type="term" value="F:DNA binding"/>
    <property type="evidence" value="ECO:0007669"/>
    <property type="project" value="UniProtKB-KW"/>
</dbReference>
<keyword evidence="2 7" id="KW-0805">Transcription regulation</keyword>
<evidence type="ECO:0000256" key="1">
    <source>
        <dbReference type="ARBA" id="ARBA00004123"/>
    </source>
</evidence>
<comment type="caution">
    <text evidence="9">The sequence shown here is derived from an EMBL/GenBank/DDBJ whole genome shotgun (WGS) entry which is preliminary data.</text>
</comment>
<evidence type="ECO:0000256" key="6">
    <source>
        <dbReference type="ARBA" id="ARBA00023242"/>
    </source>
</evidence>
<evidence type="ECO:0000256" key="4">
    <source>
        <dbReference type="ARBA" id="ARBA00023159"/>
    </source>
</evidence>
<name>A0A8S3YHX8_9EUPU</name>
<keyword evidence="4" id="KW-0010">Activator</keyword>
<feature type="region of interest" description="Disordered" evidence="8">
    <location>
        <begin position="504"/>
        <end position="550"/>
    </location>
</feature>
<evidence type="ECO:0000256" key="3">
    <source>
        <dbReference type="ARBA" id="ARBA00023125"/>
    </source>
</evidence>
<feature type="compositionally biased region" description="Basic and acidic residues" evidence="8">
    <location>
        <begin position="504"/>
        <end position="514"/>
    </location>
</feature>
<gene>
    <name evidence="9" type="ORF">CUNI_LOCUS1802</name>
</gene>
<feature type="region of interest" description="Disordered" evidence="8">
    <location>
        <begin position="375"/>
        <end position="421"/>
    </location>
</feature>
<reference evidence="9" key="1">
    <citation type="submission" date="2021-04" db="EMBL/GenBank/DDBJ databases">
        <authorList>
            <consortium name="Molecular Ecology Group"/>
        </authorList>
    </citation>
    <scope>NUCLEOTIDE SEQUENCE</scope>
</reference>
<dbReference type="OrthoDB" id="1097733at2759"/>
<proteinExistence type="inferred from homology"/>
<dbReference type="PROSITE" id="PS51152">
    <property type="entry name" value="NFYA_HAP2_2"/>
    <property type="match status" value="1"/>
</dbReference>
<sequence>MDLQTSVMNFDPSGQAMGQYVQAQNALQNFQLQQLQGQGQIQLQGQQFPLLQLGQGGQFLLNQQQLLQHLSQGQAIQLPGQGQSIQLPQHLQHIQLQNQQGQPIQIQGQNGQAIQIQGSNGQTIQLQGQNGQQLQLQSQNGQSIQLQSQNGQSIQIQNQHGQHLQVQGQNGQQIQLQAQNGQPIHIQTQNGHSIQLHGAGGQIMQLPNGQQIQIQPQQTLQLHGQQIQTQPFQLQNQLGQVLQLQGQQLQTVQLPNQQLQMMSIQGQPCQVVHVQGPNGQIIQQVVPLMLGADQLGGLLNPLQQMFLQAQNQTQMVGQFVQTESGLVWQPTNMFGTVDNNAAAAAAAAASLQFSQAAVVTQNQNVESTIQQDLNTSGIGEHNSTEHDNNESHHSALVSGDSMSSVPGSTNTTTTSASPHPVGRIQIAAEDPDDDTQPLYVNAKQYHRILKRRAARAKLESSGKVVRKRKKYLHESRHKHACQRTRGTGGRFFSVKVESESDFIMKDGADSPDHRHCQHSPLDGQRNTPSSSPQQLSDTDDVSAVSINGHI</sequence>
<dbReference type="AlphaFoldDB" id="A0A8S3YHX8"/>
<evidence type="ECO:0000256" key="2">
    <source>
        <dbReference type="ARBA" id="ARBA00023015"/>
    </source>
</evidence>
<comment type="subcellular location">
    <subcellularLocation>
        <location evidence="1 7">Nucleus</location>
    </subcellularLocation>
</comment>
<dbReference type="EMBL" id="CAJHNH020000224">
    <property type="protein sequence ID" value="CAG5116244.1"/>
    <property type="molecule type" value="Genomic_DNA"/>
</dbReference>
<keyword evidence="3 7" id="KW-0238">DNA-binding</keyword>
<keyword evidence="10" id="KW-1185">Reference proteome</keyword>
<dbReference type="SMART" id="SM00521">
    <property type="entry name" value="CBF"/>
    <property type="match status" value="1"/>
</dbReference>
<dbReference type="Gene3D" id="6.10.250.2430">
    <property type="match status" value="1"/>
</dbReference>
<feature type="compositionally biased region" description="Basic residues" evidence="8">
    <location>
        <begin position="464"/>
        <end position="482"/>
    </location>
</feature>
<dbReference type="InterPro" id="IPR001289">
    <property type="entry name" value="NFYA"/>
</dbReference>
<accession>A0A8S3YHX8</accession>
<organism evidence="9 10">
    <name type="scientific">Candidula unifasciata</name>
    <dbReference type="NCBI Taxonomy" id="100452"/>
    <lineage>
        <taxon>Eukaryota</taxon>
        <taxon>Metazoa</taxon>
        <taxon>Spiralia</taxon>
        <taxon>Lophotrochozoa</taxon>
        <taxon>Mollusca</taxon>
        <taxon>Gastropoda</taxon>
        <taxon>Heterobranchia</taxon>
        <taxon>Euthyneura</taxon>
        <taxon>Panpulmonata</taxon>
        <taxon>Eupulmonata</taxon>
        <taxon>Stylommatophora</taxon>
        <taxon>Helicina</taxon>
        <taxon>Helicoidea</taxon>
        <taxon>Geomitridae</taxon>
        <taxon>Candidula</taxon>
    </lineage>
</organism>
<protein>
    <recommendedName>
        <fullName evidence="7">Nuclear transcription factor Y subunit</fullName>
    </recommendedName>
</protein>
<dbReference type="PRINTS" id="PR00616">
    <property type="entry name" value="CCAATSUBUNTB"/>
</dbReference>
<dbReference type="GO" id="GO:0016602">
    <property type="term" value="C:CCAAT-binding factor complex"/>
    <property type="evidence" value="ECO:0007669"/>
    <property type="project" value="InterPro"/>
</dbReference>
<feature type="region of interest" description="Disordered" evidence="8">
    <location>
        <begin position="459"/>
        <end position="483"/>
    </location>
</feature>
<dbReference type="GO" id="GO:0003700">
    <property type="term" value="F:DNA-binding transcription factor activity"/>
    <property type="evidence" value="ECO:0007669"/>
    <property type="project" value="UniProtKB-UniRule"/>
</dbReference>
<evidence type="ECO:0000313" key="9">
    <source>
        <dbReference type="EMBL" id="CAG5116244.1"/>
    </source>
</evidence>
<feature type="compositionally biased region" description="Basic and acidic residues" evidence="8">
    <location>
        <begin position="382"/>
        <end position="393"/>
    </location>
</feature>
<evidence type="ECO:0000256" key="7">
    <source>
        <dbReference type="RuleBase" id="RU367155"/>
    </source>
</evidence>
<evidence type="ECO:0000313" key="10">
    <source>
        <dbReference type="Proteomes" id="UP000678393"/>
    </source>
</evidence>
<dbReference type="Pfam" id="PF02045">
    <property type="entry name" value="CBFB_NFYA"/>
    <property type="match status" value="1"/>
</dbReference>
<dbReference type="Proteomes" id="UP000678393">
    <property type="component" value="Unassembled WGS sequence"/>
</dbReference>